<dbReference type="HOGENOM" id="CLU_2121655_0_0_1"/>
<dbReference type="Proteomes" id="UP000030151">
    <property type="component" value="Unassembled WGS sequence"/>
</dbReference>
<feature type="region of interest" description="Disordered" evidence="1">
    <location>
        <begin position="1"/>
        <end position="24"/>
    </location>
</feature>
<organism evidence="2 3">
    <name type="scientific">Metarhizium robertsii</name>
    <dbReference type="NCBI Taxonomy" id="568076"/>
    <lineage>
        <taxon>Eukaryota</taxon>
        <taxon>Fungi</taxon>
        <taxon>Dikarya</taxon>
        <taxon>Ascomycota</taxon>
        <taxon>Pezizomycotina</taxon>
        <taxon>Sordariomycetes</taxon>
        <taxon>Hypocreomycetidae</taxon>
        <taxon>Hypocreales</taxon>
        <taxon>Clavicipitaceae</taxon>
        <taxon>Metarhizium</taxon>
    </lineage>
</organism>
<proteinExistence type="predicted"/>
<protein>
    <submittedName>
        <fullName evidence="2">Uncharacterized protein</fullName>
    </submittedName>
</protein>
<evidence type="ECO:0000313" key="2">
    <source>
        <dbReference type="EMBL" id="EXV03431.1"/>
    </source>
</evidence>
<dbReference type="AlphaFoldDB" id="A0A0A1V1D2"/>
<comment type="caution">
    <text evidence="2">The sequence shown here is derived from an EMBL/GenBank/DDBJ whole genome shotgun (WGS) entry which is preliminary data.</text>
</comment>
<name>A0A0A1V1D2_9HYPO</name>
<reference evidence="2 3" key="1">
    <citation type="submission" date="2014-02" db="EMBL/GenBank/DDBJ databases">
        <title>The genome sequence of the entomopathogenic fungus Metarhizium robertsii ARSEF 2575.</title>
        <authorList>
            <person name="Giuliano Garisto Donzelli B."/>
            <person name="Roe B.A."/>
            <person name="Macmil S.L."/>
            <person name="Krasnoff S.B."/>
            <person name="Gibson D.M."/>
        </authorList>
    </citation>
    <scope>NUCLEOTIDE SEQUENCE [LARGE SCALE GENOMIC DNA]</scope>
    <source>
        <strain evidence="2 3">ARSEF 2575</strain>
    </source>
</reference>
<sequence>MLGMDMRYDGREYGVGTDERTPESRKLGFAVEKQQSGVDGISQVDVTTKDGLSYRSLESPYKRMRRFDAYLYDTFETPLAMAVDPFIVYLTASSNRNMRQMGPGPPPNSHHAVI</sequence>
<dbReference type="EMBL" id="JELW01000003">
    <property type="protein sequence ID" value="EXV03431.1"/>
    <property type="molecule type" value="Genomic_DNA"/>
</dbReference>
<gene>
    <name evidence="2" type="ORF">X797_003231</name>
</gene>
<evidence type="ECO:0000256" key="1">
    <source>
        <dbReference type="SAM" id="MobiDB-lite"/>
    </source>
</evidence>
<accession>A0A0A1V1D2</accession>
<evidence type="ECO:0000313" key="3">
    <source>
        <dbReference type="Proteomes" id="UP000030151"/>
    </source>
</evidence>